<dbReference type="AlphaFoldDB" id="A0A4Z0ZVR8"/>
<evidence type="ECO:0000256" key="3">
    <source>
        <dbReference type="ARBA" id="ARBA00023163"/>
    </source>
</evidence>
<dbReference type="EMBL" id="RQGH01000039">
    <property type="protein sequence ID" value="TGL57749.1"/>
    <property type="molecule type" value="Genomic_DNA"/>
</dbReference>
<gene>
    <name evidence="6" type="ORF">EHQ62_17490</name>
</gene>
<proteinExistence type="predicted"/>
<accession>A0A4Z0ZVR8</accession>
<dbReference type="PANTHER" id="PTHR43280">
    <property type="entry name" value="ARAC-FAMILY TRANSCRIPTIONAL REGULATOR"/>
    <property type="match status" value="1"/>
</dbReference>
<dbReference type="PROSITE" id="PS01124">
    <property type="entry name" value="HTH_ARAC_FAMILY_2"/>
    <property type="match status" value="1"/>
</dbReference>
<evidence type="ECO:0000313" key="7">
    <source>
        <dbReference type="Proteomes" id="UP000297567"/>
    </source>
</evidence>
<feature type="transmembrane region" description="Helical" evidence="4">
    <location>
        <begin position="178"/>
        <end position="200"/>
    </location>
</feature>
<feature type="transmembrane region" description="Helical" evidence="4">
    <location>
        <begin position="212"/>
        <end position="230"/>
    </location>
</feature>
<dbReference type="Proteomes" id="UP000297567">
    <property type="component" value="Unassembled WGS sequence"/>
</dbReference>
<dbReference type="GO" id="GO:0043565">
    <property type="term" value="F:sequence-specific DNA binding"/>
    <property type="evidence" value="ECO:0007669"/>
    <property type="project" value="InterPro"/>
</dbReference>
<feature type="transmembrane region" description="Helical" evidence="4">
    <location>
        <begin position="339"/>
        <end position="359"/>
    </location>
</feature>
<evidence type="ECO:0000256" key="4">
    <source>
        <dbReference type="SAM" id="Phobius"/>
    </source>
</evidence>
<feature type="transmembrane region" description="Helical" evidence="4">
    <location>
        <begin position="281"/>
        <end position="300"/>
    </location>
</feature>
<sequence length="521" mass="62093">MCIIFRVFTLLAFVLVAEGCLWKPEAFYGQNISREVEFLAFGKENPPNSCDPLSIQKLKHMAWIPNESSHSLRSRQRSRGQWLHFRLQNQLEVPSEFSVLIQWINIPSAEMCSENRNGEIGDVYSGYQWESWLGLLSPFPHFNVRLEANESRDFYLYLDSNETINFPIRTISTSSYRFIVLFRFLTFLFFLMVAIVSVGWATSEYIKSKETVYLSILIHYLFFFLLVYSVHGKELASVFGNENNLIRHSYYLFLSMNHFIFFLYLFSFVKFTNENLEYPKLFWFFAFSGFLYLFVPLFHFVYEYRIFIVLFVFGSAAYFLKNTHIFLINNGNKEEKRYFFSWVLFLFLVFLKTLFHFDFYPYQPFFIYASVFYLPFLTASSFLFLRNYEKRDVSKTRFRSITNKINTLEYRSKLETYLETDKIYLDENCNEEMIANRLGLTYHQLSELINVEYNFNFPTLLNLYRIKEAKRILLEEPEMNVAEVGKKAGFGSRSAFYLEFKKQSGINPNQFRKSTSNHPNQ</sequence>
<dbReference type="SMART" id="SM00342">
    <property type="entry name" value="HTH_ARAC"/>
    <property type="match status" value="1"/>
</dbReference>
<keyword evidence="4" id="KW-0812">Transmembrane</keyword>
<feature type="transmembrane region" description="Helical" evidence="4">
    <location>
        <begin position="365"/>
        <end position="385"/>
    </location>
</feature>
<dbReference type="SUPFAM" id="SSF46689">
    <property type="entry name" value="Homeodomain-like"/>
    <property type="match status" value="1"/>
</dbReference>
<feature type="transmembrane region" description="Helical" evidence="4">
    <location>
        <begin position="306"/>
        <end position="327"/>
    </location>
</feature>
<feature type="domain" description="HTH araC/xylS-type" evidence="5">
    <location>
        <begin position="412"/>
        <end position="514"/>
    </location>
</feature>
<reference evidence="6" key="1">
    <citation type="journal article" date="2019" name="PLoS Negl. Trop. Dis.">
        <title>Revisiting the worldwide diversity of Leptospira species in the environment.</title>
        <authorList>
            <person name="Vincent A.T."/>
            <person name="Schiettekatte O."/>
            <person name="Bourhy P."/>
            <person name="Veyrier F.J."/>
            <person name="Picardeau M."/>
        </authorList>
    </citation>
    <scope>NUCLEOTIDE SEQUENCE [LARGE SCALE GENOMIC DNA]</scope>
    <source>
        <strain evidence="6">201702451</strain>
    </source>
</reference>
<keyword evidence="2" id="KW-0238">DNA-binding</keyword>
<dbReference type="PANTHER" id="PTHR43280:SF29">
    <property type="entry name" value="ARAC-FAMILY TRANSCRIPTIONAL REGULATOR"/>
    <property type="match status" value="1"/>
</dbReference>
<keyword evidence="4" id="KW-0472">Membrane</keyword>
<evidence type="ECO:0000256" key="2">
    <source>
        <dbReference type="ARBA" id="ARBA00023125"/>
    </source>
</evidence>
<dbReference type="RefSeq" id="WP_135645226.1">
    <property type="nucleotide sequence ID" value="NZ_RQGH01000039.1"/>
</dbReference>
<keyword evidence="1" id="KW-0805">Transcription regulation</keyword>
<protein>
    <submittedName>
        <fullName evidence="6">Helix-turn-helix domain-containing protein</fullName>
    </submittedName>
</protein>
<evidence type="ECO:0000259" key="5">
    <source>
        <dbReference type="PROSITE" id="PS01124"/>
    </source>
</evidence>
<dbReference type="InterPro" id="IPR009057">
    <property type="entry name" value="Homeodomain-like_sf"/>
</dbReference>
<evidence type="ECO:0000313" key="6">
    <source>
        <dbReference type="EMBL" id="TGL57749.1"/>
    </source>
</evidence>
<name>A0A4Z0ZVR8_9LEPT</name>
<evidence type="ECO:0000256" key="1">
    <source>
        <dbReference type="ARBA" id="ARBA00023015"/>
    </source>
</evidence>
<comment type="caution">
    <text evidence="6">The sequence shown here is derived from an EMBL/GenBank/DDBJ whole genome shotgun (WGS) entry which is preliminary data.</text>
</comment>
<keyword evidence="3" id="KW-0804">Transcription</keyword>
<dbReference type="Gene3D" id="1.10.10.60">
    <property type="entry name" value="Homeodomain-like"/>
    <property type="match status" value="1"/>
</dbReference>
<organism evidence="6 7">
    <name type="scientific">Leptospira jelokensis</name>
    <dbReference type="NCBI Taxonomy" id="2484931"/>
    <lineage>
        <taxon>Bacteria</taxon>
        <taxon>Pseudomonadati</taxon>
        <taxon>Spirochaetota</taxon>
        <taxon>Spirochaetia</taxon>
        <taxon>Leptospirales</taxon>
        <taxon>Leptospiraceae</taxon>
        <taxon>Leptospira</taxon>
    </lineage>
</organism>
<dbReference type="InterPro" id="IPR011622">
    <property type="entry name" value="7TMR_DISM_rcpt_extracell_dom2"/>
</dbReference>
<keyword evidence="4" id="KW-1133">Transmembrane helix</keyword>
<dbReference type="GO" id="GO:0003700">
    <property type="term" value="F:DNA-binding transcription factor activity"/>
    <property type="evidence" value="ECO:0007669"/>
    <property type="project" value="InterPro"/>
</dbReference>
<dbReference type="Pfam" id="PF07696">
    <property type="entry name" value="7TMR-DISMED2"/>
    <property type="match status" value="1"/>
</dbReference>
<feature type="transmembrane region" description="Helical" evidence="4">
    <location>
        <begin position="250"/>
        <end position="269"/>
    </location>
</feature>
<dbReference type="Pfam" id="PF12833">
    <property type="entry name" value="HTH_18"/>
    <property type="match status" value="1"/>
</dbReference>
<keyword evidence="7" id="KW-1185">Reference proteome</keyword>
<dbReference type="InterPro" id="IPR018060">
    <property type="entry name" value="HTH_AraC"/>
</dbReference>